<dbReference type="AlphaFoldDB" id="A0A8S9KC30"/>
<evidence type="ECO:0000313" key="1">
    <source>
        <dbReference type="EMBL" id="KAF2592354.1"/>
    </source>
</evidence>
<sequence length="60" mass="6062">MSVSSATPLLCRSRRRVGVSLAILGGSASLSVSPTIHTPVLRSSTTPPLSLGLVDASTSL</sequence>
<comment type="caution">
    <text evidence="1">The sequence shown here is derived from an EMBL/GenBank/DDBJ whole genome shotgun (WGS) entry which is preliminary data.</text>
</comment>
<proteinExistence type="predicted"/>
<organism evidence="1">
    <name type="scientific">Brassica cretica</name>
    <name type="common">Mustard</name>
    <dbReference type="NCBI Taxonomy" id="69181"/>
    <lineage>
        <taxon>Eukaryota</taxon>
        <taxon>Viridiplantae</taxon>
        <taxon>Streptophyta</taxon>
        <taxon>Embryophyta</taxon>
        <taxon>Tracheophyta</taxon>
        <taxon>Spermatophyta</taxon>
        <taxon>Magnoliopsida</taxon>
        <taxon>eudicotyledons</taxon>
        <taxon>Gunneridae</taxon>
        <taxon>Pentapetalae</taxon>
        <taxon>rosids</taxon>
        <taxon>malvids</taxon>
        <taxon>Brassicales</taxon>
        <taxon>Brassicaceae</taxon>
        <taxon>Brassiceae</taxon>
        <taxon>Brassica</taxon>
    </lineage>
</organism>
<protein>
    <submittedName>
        <fullName evidence="1">Uncharacterized protein</fullName>
    </submittedName>
</protein>
<gene>
    <name evidence="1" type="ORF">F2Q70_00044300</name>
</gene>
<reference evidence="1" key="1">
    <citation type="submission" date="2019-12" db="EMBL/GenBank/DDBJ databases">
        <title>Genome sequencing and annotation of Brassica cretica.</title>
        <authorList>
            <person name="Studholme D.J."/>
            <person name="Sarris P.F."/>
        </authorList>
    </citation>
    <scope>NUCLEOTIDE SEQUENCE</scope>
    <source>
        <strain evidence="1">PFS-102/07</strain>
        <tissue evidence="1">Leaf</tissue>
    </source>
</reference>
<accession>A0A8S9KC30</accession>
<dbReference type="EMBL" id="QGKY02000164">
    <property type="protein sequence ID" value="KAF2592354.1"/>
    <property type="molecule type" value="Genomic_DNA"/>
</dbReference>
<name>A0A8S9KC30_BRACR</name>